<dbReference type="Proteomes" id="UP001519460">
    <property type="component" value="Unassembled WGS sequence"/>
</dbReference>
<comment type="caution">
    <text evidence="2">The sequence shown here is derived from an EMBL/GenBank/DDBJ whole genome shotgun (WGS) entry which is preliminary data.</text>
</comment>
<feature type="signal peptide" evidence="1">
    <location>
        <begin position="1"/>
        <end position="16"/>
    </location>
</feature>
<evidence type="ECO:0000313" key="2">
    <source>
        <dbReference type="EMBL" id="KAK7487150.1"/>
    </source>
</evidence>
<feature type="non-terminal residue" evidence="2">
    <location>
        <position position="1"/>
    </location>
</feature>
<proteinExistence type="predicted"/>
<accession>A0ABD0KK49</accession>
<dbReference type="EMBL" id="JACVVK020000169">
    <property type="protein sequence ID" value="KAK7487150.1"/>
    <property type="molecule type" value="Genomic_DNA"/>
</dbReference>
<evidence type="ECO:0000256" key="1">
    <source>
        <dbReference type="SAM" id="SignalP"/>
    </source>
</evidence>
<dbReference type="AlphaFoldDB" id="A0ABD0KK49"/>
<evidence type="ECO:0008006" key="4">
    <source>
        <dbReference type="Google" id="ProtNLM"/>
    </source>
</evidence>
<gene>
    <name evidence="2" type="ORF">BaRGS_00021645</name>
</gene>
<name>A0ABD0KK49_9CAEN</name>
<organism evidence="2 3">
    <name type="scientific">Batillaria attramentaria</name>
    <dbReference type="NCBI Taxonomy" id="370345"/>
    <lineage>
        <taxon>Eukaryota</taxon>
        <taxon>Metazoa</taxon>
        <taxon>Spiralia</taxon>
        <taxon>Lophotrochozoa</taxon>
        <taxon>Mollusca</taxon>
        <taxon>Gastropoda</taxon>
        <taxon>Caenogastropoda</taxon>
        <taxon>Sorbeoconcha</taxon>
        <taxon>Cerithioidea</taxon>
        <taxon>Batillariidae</taxon>
        <taxon>Batillaria</taxon>
    </lineage>
</organism>
<keyword evidence="1" id="KW-0732">Signal</keyword>
<keyword evidence="3" id="KW-1185">Reference proteome</keyword>
<feature type="chain" id="PRO_5044892303" description="Beta-tubulin" evidence="1">
    <location>
        <begin position="17"/>
        <end position="57"/>
    </location>
</feature>
<sequence>SHSGLAALLIMRAALTEFQTGVVSRRQQSSLCEGQWTSCSITSLPSLVYSREIAACM</sequence>
<protein>
    <recommendedName>
        <fullName evidence="4">Beta-tubulin</fullName>
    </recommendedName>
</protein>
<evidence type="ECO:0000313" key="3">
    <source>
        <dbReference type="Proteomes" id="UP001519460"/>
    </source>
</evidence>
<reference evidence="2 3" key="1">
    <citation type="journal article" date="2023" name="Sci. Data">
        <title>Genome assembly of the Korean intertidal mud-creeper Batillaria attramentaria.</title>
        <authorList>
            <person name="Patra A.K."/>
            <person name="Ho P.T."/>
            <person name="Jun S."/>
            <person name="Lee S.J."/>
            <person name="Kim Y."/>
            <person name="Won Y.J."/>
        </authorList>
    </citation>
    <scope>NUCLEOTIDE SEQUENCE [LARGE SCALE GENOMIC DNA]</scope>
    <source>
        <strain evidence="2">Wonlab-2016</strain>
    </source>
</reference>